<dbReference type="PhylomeDB" id="K6URU2"/>
<dbReference type="SUPFAM" id="SSF57196">
    <property type="entry name" value="EGF/Laminin"/>
    <property type="match status" value="1"/>
</dbReference>
<dbReference type="OMA" id="RCCDAYI"/>
<dbReference type="Proteomes" id="UP000006319">
    <property type="component" value="Chromosome 7"/>
</dbReference>
<accession>K6URU2</accession>
<feature type="coiled-coil region" evidence="1">
    <location>
        <begin position="1333"/>
        <end position="1363"/>
    </location>
</feature>
<dbReference type="GeneID" id="14692222"/>
<feature type="region of interest" description="Disordered" evidence="2">
    <location>
        <begin position="108"/>
        <end position="127"/>
    </location>
</feature>
<proteinExistence type="predicted"/>
<reference evidence="5 6" key="1">
    <citation type="journal article" date="2012" name="Nat. Genet.">
        <title>Plasmodium cynomolgi genome sequences provide insight into Plasmodium vivax and the monkey malaria clade.</title>
        <authorList>
            <person name="Tachibana S."/>
            <person name="Sullivan S.A."/>
            <person name="Kawai S."/>
            <person name="Nakamura S."/>
            <person name="Kim H.R."/>
            <person name="Goto N."/>
            <person name="Arisue N."/>
            <person name="Palacpac N.M.Q."/>
            <person name="Honma H."/>
            <person name="Yagi M."/>
            <person name="Tougan T."/>
            <person name="Katakai Y."/>
            <person name="Kaneko O."/>
            <person name="Mita T."/>
            <person name="Kita K."/>
            <person name="Yasutomi Y."/>
            <person name="Sutton P.L."/>
            <person name="Shakhbatyan R."/>
            <person name="Horii T."/>
            <person name="Yasunaga T."/>
            <person name="Barnwell J.W."/>
            <person name="Escalante A.A."/>
            <person name="Carlton J.M."/>
            <person name="Tanabe K."/>
        </authorList>
    </citation>
    <scope>NUCLEOTIDE SEQUENCE [LARGE SCALE GENOMIC DNA]</scope>
    <source>
        <strain evidence="5 6">B</strain>
    </source>
</reference>
<evidence type="ECO:0000256" key="1">
    <source>
        <dbReference type="SAM" id="Coils"/>
    </source>
</evidence>
<keyword evidence="1" id="KW-0175">Coiled coil</keyword>
<feature type="region of interest" description="Disordered" evidence="2">
    <location>
        <begin position="241"/>
        <end position="274"/>
    </location>
</feature>
<feature type="region of interest" description="Disordered" evidence="2">
    <location>
        <begin position="1696"/>
        <end position="1720"/>
    </location>
</feature>
<feature type="region of interest" description="Disordered" evidence="2">
    <location>
        <begin position="1289"/>
        <end position="1311"/>
    </location>
</feature>
<organism evidence="5 6">
    <name type="scientific">Plasmodium cynomolgi (strain B)</name>
    <dbReference type="NCBI Taxonomy" id="1120755"/>
    <lineage>
        <taxon>Eukaryota</taxon>
        <taxon>Sar</taxon>
        <taxon>Alveolata</taxon>
        <taxon>Apicomplexa</taxon>
        <taxon>Aconoidasida</taxon>
        <taxon>Haemosporida</taxon>
        <taxon>Plasmodiidae</taxon>
        <taxon>Plasmodium</taxon>
        <taxon>Plasmodium (Plasmodium)</taxon>
    </lineage>
</organism>
<evidence type="ECO:0000313" key="5">
    <source>
        <dbReference type="EMBL" id="GAB65874.1"/>
    </source>
</evidence>
<evidence type="ECO:0000256" key="3">
    <source>
        <dbReference type="SAM" id="SignalP"/>
    </source>
</evidence>
<keyword evidence="6" id="KW-1185">Reference proteome</keyword>
<dbReference type="VEuPathDB" id="PlasmoDB:PCYB_073760"/>
<evidence type="ECO:0000259" key="4">
    <source>
        <dbReference type="Pfam" id="PF12946"/>
    </source>
</evidence>
<dbReference type="InterPro" id="IPR024730">
    <property type="entry name" value="MSP1_EGF_1"/>
</dbReference>
<dbReference type="RefSeq" id="XP_004221821.1">
    <property type="nucleotide sequence ID" value="XM_004221773.1"/>
</dbReference>
<feature type="compositionally biased region" description="Basic and acidic residues" evidence="2">
    <location>
        <begin position="1700"/>
        <end position="1712"/>
    </location>
</feature>
<feature type="domain" description="Merozoite surface protein EGF" evidence="4">
    <location>
        <begin position="1745"/>
        <end position="1779"/>
    </location>
</feature>
<feature type="chain" id="PRO_5003895036" description="Merozoite surface protein EGF domain-containing protein" evidence="3">
    <location>
        <begin position="19"/>
        <end position="1846"/>
    </location>
</feature>
<evidence type="ECO:0000256" key="2">
    <source>
        <dbReference type="SAM" id="MobiDB-lite"/>
    </source>
</evidence>
<gene>
    <name evidence="5" type="ORF">PCYB_073760</name>
</gene>
<feature type="region of interest" description="Disordered" evidence="2">
    <location>
        <begin position="490"/>
        <end position="526"/>
    </location>
</feature>
<protein>
    <recommendedName>
        <fullName evidence="4">Merozoite surface protein EGF domain-containing protein</fullName>
    </recommendedName>
</protein>
<evidence type="ECO:0000313" key="6">
    <source>
        <dbReference type="Proteomes" id="UP000006319"/>
    </source>
</evidence>
<name>K6URU2_PLACD</name>
<feature type="compositionally biased region" description="Basic and acidic residues" evidence="2">
    <location>
        <begin position="241"/>
        <end position="256"/>
    </location>
</feature>
<dbReference type="Gene3D" id="2.10.25.10">
    <property type="entry name" value="Laminin"/>
    <property type="match status" value="1"/>
</dbReference>
<feature type="signal peptide" evidence="3">
    <location>
        <begin position="1"/>
        <end position="18"/>
    </location>
</feature>
<dbReference type="OrthoDB" id="4062651at2759"/>
<keyword evidence="3" id="KW-0732">Signal</keyword>
<dbReference type="Pfam" id="PF12946">
    <property type="entry name" value="EGF_MSP1_1"/>
    <property type="match status" value="1"/>
</dbReference>
<sequence length="1846" mass="216638">MRLIFVLPLLLLLHLCQAFNWKNLQNVHWTVRECTLSLIALIEEAERIRLGERNDERMAQIVEEMKKERQMLQELYFSIRHLFSSLGLTFRKELYLFGVAEGSVSEEKAKQGEKKEDNTRGKRFTDEKHLQGVKTQRDLKALLDEMINYYKKNFIQSKPSISCSYINQKNSLRKQIEIVRYTHSYVATKLYYRDYSKYFERFLGSQRDMANVLFNPSLDIKEDVYSGFYANYGGLIADERQIGATPRTEDGPKGKPPDSLMNEPQDGPKGRLPSCSDDYKSISGEKCTQEFSQIVKNMLHNFEASLEGYIHSSVVEMRKHMIQVEEQQEGKNYCRDLENELEDKSYDRISLEEIQRFEQLAKNYLNKELDTFVEREKKKMYRRRNFFEKRGPRQVELTGGAEIKRIFQLLDEYISMYSFVYEHLKDYQINVRDIFSLDYIRENSKDNRVYIAKRIAQQMDALNGSFLKYINVKNRYEKYVVKGIQKRNSMSTTKRGESVEGGSTEKSVEGEGNSVPGEGHPSSRNLRKKDFPELWESTLQSSSHSFLSEEDQVKKDKLNGELIQREDEYLKRLQNVVKLLTRYKKLKNKKIKIRHIVNKGEVEIHPILFNLKLRKDQMVGFYKSILLFGKIFVVKRIVLTLKMKISFLGRVTPSAFLLNNRFLLHLYEIHLDHLRSSYKIGVNKDFCHDLTLENLDGTMKQGDLSHLLLKYVIYIFGLNSKFMSDRLGVDIGPGVGSDYIGVSNGANNGDRDFGEDDPRWCANNLRVVYELARNFIRTPLVHAADFFRSSRASPNWESNTHDEKVKNAFRQIHSYFSSIFNSDEILGHILKKFEIWEERSSSGCYDGHSCSIDNPIYSKDMIKKSIFYNLNDIGDEFDMINKATVTSVSSCTSSLYSYATSSPLKFPSYLLNNALIKNSLSETYKYTLYKMQESQVFKLYSRIKRTNMTLLETIFLHLILNFGMTPYNKLKGTMVNSFCRKQGRVEEDGTSSKAQTGPLQYRKRKRNLDMIPHIRYVPNGEQLQAGLSISCSEVKQNDEKDSYNKTHTKWWDSKRGRSYSSSNRNAPSQRMNQLVDTCDLLNGDKKKITSFKVKHIEYIPNGISFLTTVIEKQNVMSDYELYGLFFQGVRGEEKKYFSEENKKYFPEENKKKHFPEENKKKCFPEENKKKYFPEDNSNGVNSKEDMYCSEEKVAYFTIGQSAVYLSEPVDVEEPLILPMFRKSLASQKEILFERESMEQYNMVLSWLYRSQEKKNWNREKVRKIERNISSLSWKAKLYEENISYVKNKMEQMKRPPRGESDRSSDLQKEYQREVANAAQEKYNSLIDIYKDVVEMFRDRKSNLTKLKKEKEREGEKEQEEVEEEEPGVNYYGLSKYSFQRKHQVEDLNMHIFYHEQIMKYFEKQNRCCDAYIKEMKIHLKFFPQVCCSNGEERNNEKKILKYIYISITDLLTDFIRCENNTYSLLKNLKKVKDTIHTINIVNANLHKKQRTFHLSTKYFYREKKEENIYFFTNKMENIKTYKIYKQLIDSVNEDLMFITNIMVKKMEERKELLQQVERKVPILLHIKRILNEDNEVASINVETLYANFSHENMLNYDKVKILGKNFKKKIAIYKHVLNDIRYSFEQEPQVSNDKMALFYNFVKYDPEEDTDAVQFADALLAYNEGGIEVPQRGEDAKNTEGKPLTMYQEIWRKLNASKGGDGKSAKERHDDRGDDSDRDLYDDWDEEDWIESRLRAAAESVEKDCRNRKCPSNSFCFIQTFNENCLCFLNYNMVGEKCIFNEHNTCDVKNGGCDSKATCVMKKNRVICVCPKGTKPIYEGVVCNFSFASSFSQVLLLFAILAFVIA</sequence>
<dbReference type="KEGG" id="pcy:PCYB_073760"/>
<dbReference type="EMBL" id="DF157099">
    <property type="protein sequence ID" value="GAB65874.1"/>
    <property type="molecule type" value="Genomic_DNA"/>
</dbReference>